<dbReference type="Proteomes" id="UP001175261">
    <property type="component" value="Unassembled WGS sequence"/>
</dbReference>
<evidence type="ECO:0000313" key="3">
    <source>
        <dbReference type="Proteomes" id="UP001175261"/>
    </source>
</evidence>
<dbReference type="PANTHER" id="PTHR38790:SF9">
    <property type="entry name" value="F-BOX DOMAIN-CONTAINING PROTEIN"/>
    <property type="match status" value="1"/>
</dbReference>
<dbReference type="AlphaFoldDB" id="A0AA39GCT5"/>
<dbReference type="PANTHER" id="PTHR38790">
    <property type="entry name" value="2EXR DOMAIN-CONTAINING PROTEIN-RELATED"/>
    <property type="match status" value="1"/>
</dbReference>
<organism evidence="2 3">
    <name type="scientific">Sarocladium strictum</name>
    <name type="common">Black bundle disease fungus</name>
    <name type="synonym">Acremonium strictum</name>
    <dbReference type="NCBI Taxonomy" id="5046"/>
    <lineage>
        <taxon>Eukaryota</taxon>
        <taxon>Fungi</taxon>
        <taxon>Dikarya</taxon>
        <taxon>Ascomycota</taxon>
        <taxon>Pezizomycotina</taxon>
        <taxon>Sordariomycetes</taxon>
        <taxon>Hypocreomycetidae</taxon>
        <taxon>Hypocreales</taxon>
        <taxon>Sarocladiaceae</taxon>
        <taxon>Sarocladium</taxon>
    </lineage>
</organism>
<accession>A0AA39GCT5</accession>
<evidence type="ECO:0000313" key="2">
    <source>
        <dbReference type="EMBL" id="KAK0384189.1"/>
    </source>
</evidence>
<sequence>MAAGVVDSTVMPWVPPVSFAERPELEVKPTVEELKRKGLNRADIRTPEATDFACTTRAESRLLTMPSELRLAVYWWVYLMTPVYHAQLAPWYPAPHPREYVARAVKENHEDKDEHDNENETRVGGRSLSSKRPLCGMPTSLLRANREIYHEARSIPFIHNEFVFVNWFSSGLWAARSFTRLLHPWQLSALRQIRLEVLSRDLMGTGSQELSHICSSLSNGLQGLRLKIAPGGSSLGLSWLKEKAEGWAGDVSERAISWGRVEDGILKLKSLKRLEIEVEVASWGNGEKIAWCRRLEEVLRKGGMMETEVVCVEGVGECREKSVGELLEEMAMNAQ</sequence>
<reference evidence="2" key="1">
    <citation type="submission" date="2022-10" db="EMBL/GenBank/DDBJ databases">
        <title>Determination and structural analysis of whole genome sequence of Sarocladium strictum F4-1.</title>
        <authorList>
            <person name="Hu L."/>
            <person name="Jiang Y."/>
        </authorList>
    </citation>
    <scope>NUCLEOTIDE SEQUENCE</scope>
    <source>
        <strain evidence="2">F4-1</strain>
    </source>
</reference>
<feature type="region of interest" description="Disordered" evidence="1">
    <location>
        <begin position="108"/>
        <end position="129"/>
    </location>
</feature>
<evidence type="ECO:0000256" key="1">
    <source>
        <dbReference type="SAM" id="MobiDB-lite"/>
    </source>
</evidence>
<dbReference type="EMBL" id="JAPDFR010000008">
    <property type="protein sequence ID" value="KAK0384189.1"/>
    <property type="molecule type" value="Genomic_DNA"/>
</dbReference>
<feature type="compositionally biased region" description="Basic and acidic residues" evidence="1">
    <location>
        <begin position="108"/>
        <end position="123"/>
    </location>
</feature>
<proteinExistence type="predicted"/>
<gene>
    <name evidence="2" type="ORF">NLU13_8277</name>
</gene>
<comment type="caution">
    <text evidence="2">The sequence shown here is derived from an EMBL/GenBank/DDBJ whole genome shotgun (WGS) entry which is preliminary data.</text>
</comment>
<name>A0AA39GCT5_SARSR</name>
<protein>
    <submittedName>
        <fullName evidence="2">Uncharacterized protein</fullName>
    </submittedName>
</protein>
<keyword evidence="3" id="KW-1185">Reference proteome</keyword>